<proteinExistence type="predicted"/>
<sequence length="54" mass="5721">MVPIIVTRKAAATAAVGPTRVSVRTPPMVVANAPGRPVRPLPTEGWITFRARSV</sequence>
<comment type="caution">
    <text evidence="1">The sequence shown here is derived from an EMBL/GenBank/DDBJ whole genome shotgun (WGS) entry which is preliminary data.</text>
</comment>
<organism evidence="1 2">
    <name type="scientific">Pseudonocardia xishanensis</name>
    <dbReference type="NCBI Taxonomy" id="630995"/>
    <lineage>
        <taxon>Bacteria</taxon>
        <taxon>Bacillati</taxon>
        <taxon>Actinomycetota</taxon>
        <taxon>Actinomycetes</taxon>
        <taxon>Pseudonocardiales</taxon>
        <taxon>Pseudonocardiaceae</taxon>
        <taxon>Pseudonocardia</taxon>
    </lineage>
</organism>
<accession>A0ABP8RFK5</accession>
<evidence type="ECO:0000313" key="2">
    <source>
        <dbReference type="Proteomes" id="UP001501598"/>
    </source>
</evidence>
<protein>
    <submittedName>
        <fullName evidence="1">Uncharacterized protein</fullName>
    </submittedName>
</protein>
<gene>
    <name evidence="1" type="ORF">GCM10023175_06550</name>
</gene>
<evidence type="ECO:0000313" key="1">
    <source>
        <dbReference type="EMBL" id="GAA4537677.1"/>
    </source>
</evidence>
<reference evidence="2" key="1">
    <citation type="journal article" date="2019" name="Int. J. Syst. Evol. Microbiol.">
        <title>The Global Catalogue of Microorganisms (GCM) 10K type strain sequencing project: providing services to taxonomists for standard genome sequencing and annotation.</title>
        <authorList>
            <consortium name="The Broad Institute Genomics Platform"/>
            <consortium name="The Broad Institute Genome Sequencing Center for Infectious Disease"/>
            <person name="Wu L."/>
            <person name="Ma J."/>
        </authorList>
    </citation>
    <scope>NUCLEOTIDE SEQUENCE [LARGE SCALE GENOMIC DNA]</scope>
    <source>
        <strain evidence="2">JCM 17906</strain>
    </source>
</reference>
<dbReference type="Proteomes" id="UP001501598">
    <property type="component" value="Unassembled WGS sequence"/>
</dbReference>
<keyword evidence="2" id="KW-1185">Reference proteome</keyword>
<name>A0ABP8RFK5_9PSEU</name>
<dbReference type="EMBL" id="BAABGT010000012">
    <property type="protein sequence ID" value="GAA4537677.1"/>
    <property type="molecule type" value="Genomic_DNA"/>
</dbReference>